<evidence type="ECO:0000313" key="5">
    <source>
        <dbReference type="EMBL" id="PAT38102.1"/>
    </source>
</evidence>
<evidence type="ECO:0000313" key="6">
    <source>
        <dbReference type="Proteomes" id="UP000218054"/>
    </source>
</evidence>
<dbReference type="SUPFAM" id="SSF56801">
    <property type="entry name" value="Acetyl-CoA synthetase-like"/>
    <property type="match status" value="1"/>
</dbReference>
<accession>A0A2A2AK65</accession>
<gene>
    <name evidence="5" type="ORF">CK625_00830</name>
</gene>
<feature type="domain" description="AMP-binding enzyme C-terminal" evidence="4">
    <location>
        <begin position="566"/>
        <end position="640"/>
    </location>
</feature>
<dbReference type="GO" id="GO:0006631">
    <property type="term" value="P:fatty acid metabolic process"/>
    <property type="evidence" value="ECO:0007669"/>
    <property type="project" value="TreeGrafter"/>
</dbReference>
<dbReference type="PANTHER" id="PTHR43201">
    <property type="entry name" value="ACYL-COA SYNTHETASE"/>
    <property type="match status" value="1"/>
</dbReference>
<comment type="similarity">
    <text evidence="1">Belongs to the ATP-dependent AMP-binding enzyme family.</text>
</comment>
<dbReference type="InterPro" id="IPR045851">
    <property type="entry name" value="AMP-bd_C_sf"/>
</dbReference>
<comment type="caution">
    <text evidence="5">The sequence shown here is derived from an EMBL/GenBank/DDBJ whole genome shotgun (WGS) entry which is preliminary data.</text>
</comment>
<evidence type="ECO:0000259" key="4">
    <source>
        <dbReference type="Pfam" id="PF13193"/>
    </source>
</evidence>
<dbReference type="Gene3D" id="3.30.300.30">
    <property type="match status" value="1"/>
</dbReference>
<dbReference type="Pfam" id="PF13193">
    <property type="entry name" value="AMP-binding_C"/>
    <property type="match status" value="1"/>
</dbReference>
<dbReference type="InterPro" id="IPR042099">
    <property type="entry name" value="ANL_N_sf"/>
</dbReference>
<evidence type="ECO:0000256" key="1">
    <source>
        <dbReference type="ARBA" id="ARBA00006432"/>
    </source>
</evidence>
<dbReference type="AlphaFoldDB" id="A0A2A2AK65"/>
<dbReference type="Proteomes" id="UP000218054">
    <property type="component" value="Unassembled WGS sequence"/>
</dbReference>
<keyword evidence="6" id="KW-1185">Reference proteome</keyword>
<evidence type="ECO:0000259" key="3">
    <source>
        <dbReference type="Pfam" id="PF00501"/>
    </source>
</evidence>
<reference evidence="5 6" key="1">
    <citation type="submission" date="2017-08" db="EMBL/GenBank/DDBJ databases">
        <title>WGS of Clinical strains of the CDC Group NO-1 linked to zoonotic infections in humans.</title>
        <authorList>
            <person name="Bernier A.-M."/>
            <person name="Bernard K."/>
        </authorList>
    </citation>
    <scope>NUCLEOTIDE SEQUENCE [LARGE SCALE GENOMIC DNA]</scope>
    <source>
        <strain evidence="5 6">NML00-0135</strain>
    </source>
</reference>
<dbReference type="EMBL" id="NSJB01000001">
    <property type="protein sequence ID" value="PAT38102.1"/>
    <property type="molecule type" value="Genomic_DNA"/>
</dbReference>
<organism evidence="5 6">
    <name type="scientific">Vandammella animalimorsus</name>
    <dbReference type="NCBI Taxonomy" id="2029117"/>
    <lineage>
        <taxon>Bacteria</taxon>
        <taxon>Pseudomonadati</taxon>
        <taxon>Pseudomonadota</taxon>
        <taxon>Betaproteobacteria</taxon>
        <taxon>Burkholderiales</taxon>
        <taxon>Comamonadaceae</taxon>
        <taxon>Vandammella</taxon>
    </lineage>
</organism>
<dbReference type="Pfam" id="PF00501">
    <property type="entry name" value="AMP-binding"/>
    <property type="match status" value="1"/>
</dbReference>
<evidence type="ECO:0000256" key="2">
    <source>
        <dbReference type="ARBA" id="ARBA00022598"/>
    </source>
</evidence>
<dbReference type="Gene3D" id="3.40.50.12780">
    <property type="entry name" value="N-terminal domain of ligase-like"/>
    <property type="match status" value="1"/>
</dbReference>
<keyword evidence="2" id="KW-0436">Ligase</keyword>
<dbReference type="InterPro" id="IPR025110">
    <property type="entry name" value="AMP-bd_C"/>
</dbReference>
<sequence>MALMTAGRSTVLSWCSSALSSSAPRLVMGRVVVIGQFSFQKNAPPDVAIQRCRIPSQKNAPTLCALGGGGDCNGLAGGRAQAAARANGRQRAGARRATAAGFTRTIAPLLEIEGDPMSTPAPATIYDALQDVAQRMPERPALTFVRDGSAQEQARVVSYRELLAGITRAANLFVQCGGVGVGVAYLLPSVVETHFVLWGAETAGYAVPLNPFLTEAQIEELVRGSGARILVTVGSLAPDVWQKSLHVQRRIPGLQLLCLGPAGPLDEAAEGAAIQDLGAALAQQPSEQLQFSPVADARQPIAYFHTGGTTGLPKLVAHTHANQLSAARGGAELLDVRPQDCITNGMPLFHVGGSIACSLAFFLRGANVLMLSPLGFRNPAMVQNIWRMVERYQVTVLGAVPTALASVLAVPVDARIDSLRCGLTGAALCPAAVSQRFAQVTGKPIYELLGMTETGGVTASDDARVPPTAGSVGRAIAGSQIRVRQRLADGRLGADCAPGEVGVLFVTGPNVSPGYRDPEQNAGVFEEGGLNTGDLAYLDAQGRLFIAGRSKDLIIRSGHNIDPAMIEQAFTSHPAVEAAAAVGQPDRYAGELPVVFLVLREPQTDLAALQAYAQQHIAERPAWPKALYVLDALPVTAVGKPYKPALRAEAAVRLLEPALRQLSGDAQLQVQASEGGKRGLDVRVRLSQPSPQAQQAIREELDGYAFAWTLDEGWAGLA</sequence>
<dbReference type="InterPro" id="IPR020845">
    <property type="entry name" value="AMP-binding_CS"/>
</dbReference>
<dbReference type="GO" id="GO:0031956">
    <property type="term" value="F:medium-chain fatty acid-CoA ligase activity"/>
    <property type="evidence" value="ECO:0007669"/>
    <property type="project" value="TreeGrafter"/>
</dbReference>
<name>A0A2A2AK65_9BURK</name>
<proteinExistence type="inferred from homology"/>
<dbReference type="PANTHER" id="PTHR43201:SF5">
    <property type="entry name" value="MEDIUM-CHAIN ACYL-COA LIGASE ACSF2, MITOCHONDRIAL"/>
    <property type="match status" value="1"/>
</dbReference>
<protein>
    <submittedName>
        <fullName evidence="5">Acyl-CoA synthetase</fullName>
    </submittedName>
</protein>
<dbReference type="PROSITE" id="PS00455">
    <property type="entry name" value="AMP_BINDING"/>
    <property type="match status" value="1"/>
</dbReference>
<dbReference type="InterPro" id="IPR000873">
    <property type="entry name" value="AMP-dep_synth/lig_dom"/>
</dbReference>
<feature type="domain" description="AMP-dependent synthetase/ligase" evidence="3">
    <location>
        <begin position="130"/>
        <end position="515"/>
    </location>
</feature>